<dbReference type="KEGG" id="xor:XOC_2023"/>
<keyword evidence="2" id="KW-1133">Transmembrane helix</keyword>
<protein>
    <submittedName>
        <fullName evidence="3">Uncharacterized protein</fullName>
    </submittedName>
</protein>
<evidence type="ECO:0000256" key="2">
    <source>
        <dbReference type="SAM" id="Phobius"/>
    </source>
</evidence>
<keyword evidence="2" id="KW-0472">Membrane</keyword>
<accession>G7TCJ3</accession>
<sequence length="92" mass="9618">MLLDAGLFVGAVSAVVLVAILGLALLWKDPDRVRRRTRGDELADRGVCASAPCLFLSGLRGIGHQAGAVHGDKPGRTGLRATQEVLDEGASR</sequence>
<dbReference type="EMBL" id="CP003057">
    <property type="protein sequence ID" value="AEQ96171.1"/>
    <property type="molecule type" value="Genomic_DNA"/>
</dbReference>
<dbReference type="Proteomes" id="UP000008851">
    <property type="component" value="Chromosome"/>
</dbReference>
<keyword evidence="2" id="KW-0812">Transmembrane</keyword>
<evidence type="ECO:0000313" key="3">
    <source>
        <dbReference type="EMBL" id="AEQ96171.1"/>
    </source>
</evidence>
<name>G7TCJ3_XANOB</name>
<dbReference type="HOGENOM" id="CLU_2412459_0_0_6"/>
<evidence type="ECO:0000313" key="4">
    <source>
        <dbReference type="Proteomes" id="UP000008851"/>
    </source>
</evidence>
<feature type="region of interest" description="Disordered" evidence="1">
    <location>
        <begin position="72"/>
        <end position="92"/>
    </location>
</feature>
<reference evidence="3 4" key="1">
    <citation type="journal article" date="2011" name="J. Bacteriol.">
        <title>Two new complete genome sequences offer insight into host and tissue specificity of plant pathogenic Xanthomonas spp.</title>
        <authorList>
            <person name="Bogdanove A.J."/>
            <person name="Koebnik R."/>
            <person name="Lu H."/>
            <person name="Furutani A."/>
            <person name="Angiuoli S.V."/>
            <person name="Patil P.B."/>
            <person name="Van Sluys M.A."/>
            <person name="Ryan R.P."/>
            <person name="Meyer D.F."/>
            <person name="Han S.W."/>
            <person name="Aparna G."/>
            <person name="Rajaram M."/>
            <person name="Delcher A.L."/>
            <person name="Phillippy A.M."/>
            <person name="Puiu D."/>
            <person name="Schatz M.C."/>
            <person name="Shumway M."/>
            <person name="Sommer D.D."/>
            <person name="Trapnell C."/>
            <person name="Benahmed F."/>
            <person name="Dimitrov G."/>
            <person name="Madupu R."/>
            <person name="Radune D."/>
            <person name="Sullivan S."/>
            <person name="Jha G."/>
            <person name="Ishihara H."/>
            <person name="Lee S.W."/>
            <person name="Pandey A."/>
            <person name="Sharma V."/>
            <person name="Sriariyanun M."/>
            <person name="Szurek B."/>
            <person name="Vera-Cruz C.M."/>
            <person name="Dorman K.S."/>
            <person name="Ronald P.C."/>
            <person name="Verdier V."/>
            <person name="Dow J.M."/>
            <person name="Sonti R.V."/>
            <person name="Tsuge S."/>
            <person name="Brendel V.P."/>
            <person name="Rabinowicz P.D."/>
            <person name="Leach J.E."/>
            <person name="White F.F."/>
            <person name="Salzberg S.L."/>
        </authorList>
    </citation>
    <scope>NUCLEOTIDE SEQUENCE [LARGE SCALE GENOMIC DNA]</scope>
    <source>
        <strain evidence="3 4">BLS256</strain>
    </source>
</reference>
<organism evidence="3 4">
    <name type="scientific">Xanthomonas oryzae pv. oryzicola (strain BLS256)</name>
    <dbReference type="NCBI Taxonomy" id="383407"/>
    <lineage>
        <taxon>Bacteria</taxon>
        <taxon>Pseudomonadati</taxon>
        <taxon>Pseudomonadota</taxon>
        <taxon>Gammaproteobacteria</taxon>
        <taxon>Lysobacterales</taxon>
        <taxon>Lysobacteraceae</taxon>
        <taxon>Xanthomonas</taxon>
    </lineage>
</organism>
<evidence type="ECO:0000256" key="1">
    <source>
        <dbReference type="SAM" id="MobiDB-lite"/>
    </source>
</evidence>
<proteinExistence type="predicted"/>
<dbReference type="AlphaFoldDB" id="G7TCJ3"/>
<gene>
    <name evidence="3" type="ORF">XOC_2023</name>
</gene>
<feature type="transmembrane region" description="Helical" evidence="2">
    <location>
        <begin position="6"/>
        <end position="27"/>
    </location>
</feature>